<feature type="transmembrane region" description="Helical" evidence="2">
    <location>
        <begin position="111"/>
        <end position="128"/>
    </location>
</feature>
<feature type="region of interest" description="Disordered" evidence="1">
    <location>
        <begin position="566"/>
        <end position="596"/>
    </location>
</feature>
<keyword evidence="2" id="KW-1133">Transmembrane helix</keyword>
<feature type="transmembrane region" description="Helical" evidence="2">
    <location>
        <begin position="185"/>
        <end position="210"/>
    </location>
</feature>
<name>A0A8S1QQ85_9CILI</name>
<evidence type="ECO:0000256" key="2">
    <source>
        <dbReference type="SAM" id="Phobius"/>
    </source>
</evidence>
<feature type="transmembrane region" description="Helical" evidence="2">
    <location>
        <begin position="230"/>
        <end position="250"/>
    </location>
</feature>
<dbReference type="Proteomes" id="UP000692954">
    <property type="component" value="Unassembled WGS sequence"/>
</dbReference>
<protein>
    <submittedName>
        <fullName evidence="3">Uncharacterized protein</fullName>
    </submittedName>
</protein>
<accession>A0A8S1QQ85</accession>
<evidence type="ECO:0000313" key="3">
    <source>
        <dbReference type="EMBL" id="CAD8117591.1"/>
    </source>
</evidence>
<gene>
    <name evidence="3" type="ORF">PSON_ATCC_30995.1.T1140098</name>
</gene>
<feature type="transmembrane region" description="Helical" evidence="2">
    <location>
        <begin position="140"/>
        <end position="157"/>
    </location>
</feature>
<reference evidence="3" key="1">
    <citation type="submission" date="2021-01" db="EMBL/GenBank/DDBJ databases">
        <authorList>
            <consortium name="Genoscope - CEA"/>
            <person name="William W."/>
        </authorList>
    </citation>
    <scope>NUCLEOTIDE SEQUENCE</scope>
</reference>
<keyword evidence="2" id="KW-0812">Transmembrane</keyword>
<keyword evidence="2" id="KW-0472">Membrane</keyword>
<keyword evidence="4" id="KW-1185">Reference proteome</keyword>
<evidence type="ECO:0000313" key="4">
    <source>
        <dbReference type="Proteomes" id="UP000692954"/>
    </source>
</evidence>
<sequence length="706" mass="84548">MNSHKEDVLHKLEFKKIIKNSPKSNIEEFLNPPSFSESFFLANSFVSDNNLKETKQQKINQLILENCEKWLETIESASSSAYFKKKQLRNNLSTFSVFISRLFFIKYLIDFLNILLNIFFGLQIPFVYLIEDYENIKHQLYFLLFCHLINIIIQNFYSKIIRTRKIDQKQKFNFLNESTLKNLSIIFLILIYTIVNISLLLLMISFYYFYMGYKKIEIFVLLLIIQKRKFYKLLAILKAFIYYCYLLHLFSCFFENTSCDGDFLKKYQESLIININFLTFQSNYYFQDSQLSFEIILNKIIALILMFYTIDILIKIRSIDGEIEKQIKFDVYVLQYYMWHHKGQILKKIQYYSQISNKELKYEQLGQKEIIRKIYQQILKDNLGVLKIFSKQFMINLSQKVKSIRKQKNQFREDKHGLYLILEGKGNLSFESNFKVYKEINTKEYTFGLINCFYKNISEVQLEMDNNFLLLYINSEDFYSCLTLSKDFELFHLIKNKIIFEGDTSMIDYRCWICNGQHQERRCQILKIEINIEIINEQNMRSNFKNRFNKKRYYAYRTYLLHKQNESHTIDQSESSSSDSEEQFERYADEGSGSQRVSDKNYIVQSSKGNIQIPAIQKDVLTDHIPDKLYEQLKSSHRNIQLQPSINTCSQQQGEMLRSDFRSIPLYPSQYKFQELLSVDDLDSVKEYVYYYPEFNISNIISILNN</sequence>
<comment type="caution">
    <text evidence="3">The sequence shown here is derived from an EMBL/GenBank/DDBJ whole genome shotgun (WGS) entry which is preliminary data.</text>
</comment>
<dbReference type="AlphaFoldDB" id="A0A8S1QQ85"/>
<dbReference type="OrthoDB" id="301066at2759"/>
<feature type="transmembrane region" description="Helical" evidence="2">
    <location>
        <begin position="295"/>
        <end position="314"/>
    </location>
</feature>
<organism evidence="3 4">
    <name type="scientific">Paramecium sonneborni</name>
    <dbReference type="NCBI Taxonomy" id="65129"/>
    <lineage>
        <taxon>Eukaryota</taxon>
        <taxon>Sar</taxon>
        <taxon>Alveolata</taxon>
        <taxon>Ciliophora</taxon>
        <taxon>Intramacronucleata</taxon>
        <taxon>Oligohymenophorea</taxon>
        <taxon>Peniculida</taxon>
        <taxon>Parameciidae</taxon>
        <taxon>Paramecium</taxon>
    </lineage>
</organism>
<dbReference type="EMBL" id="CAJJDN010000114">
    <property type="protein sequence ID" value="CAD8117591.1"/>
    <property type="molecule type" value="Genomic_DNA"/>
</dbReference>
<proteinExistence type="predicted"/>
<evidence type="ECO:0000256" key="1">
    <source>
        <dbReference type="SAM" id="MobiDB-lite"/>
    </source>
</evidence>